<sequence length="737" mass="85777">MESSVSSPKASPNIKRIKSQKINDLLKNLNKEQREAINYNSSPLLILAGVGTGKTQTLMSKYAHLISKGVQPQKILAVTFTNKAAREMEKRAESITQSALRFNWIGTFHSLSARMLGFDQVYESVELKVDYHILNQDKQRKQIRKILKDQKGTKDLFLAFEQKMFSLNQKHQYRGFKPSVPYAKMVSCIDKFKNRLLFHDDDEPKGLNEFERLVFLNVYTEYQESLISENLVDYGDLILYMVRIFRQKPEILQKYREQFEYILVDEVQDLNLLQQEWLKLIIGDNKQFTCVGDDDQMIYGFRGAGGDFILNFEQHFQNAHIIRLEQNYRSTKVILTHANNLISKNKKRKGKNLWTENNEGEPAYINEFQDVQTEIDQICRQIKVLIQKQNVPPNQIAILTRTNQEGREFEKQLVMDNTPYDLSSNKKQFLKIKEVELALYYITVLEKQYDDFAWKHILDKIPGFGKDTCKKIDECAKENKTSMFDILNNLAQNEQNQSTPTIKKASGKRKPAMPISALEKWANPKLIVSKDDSTEGSISSPKKEPQDNVRKILKVDIKLNKKQKENLSRLMKQREIFKNTQTKMLVKYLTNIGFYEHLAKNSNIKEKDPVKCQKNVQSLLEIAEAFDDIKQFVDHIALFSQEGSGSEESESKSIKLMTIHSSKGLEFDHVFLPFWVQGKMPVEFQRDRQAADIEEERRCAFVGITRARKSIHISHHQMSDNNYQTIQHRQSVFLKEI</sequence>
<keyword evidence="6" id="KW-0238">DNA-binding</keyword>
<organism evidence="15 16">
    <name type="scientific">Stylonychia lemnae</name>
    <name type="common">Ciliate</name>
    <dbReference type="NCBI Taxonomy" id="5949"/>
    <lineage>
        <taxon>Eukaryota</taxon>
        <taxon>Sar</taxon>
        <taxon>Alveolata</taxon>
        <taxon>Ciliophora</taxon>
        <taxon>Intramacronucleata</taxon>
        <taxon>Spirotrichea</taxon>
        <taxon>Stichotrichia</taxon>
        <taxon>Sporadotrichida</taxon>
        <taxon>Oxytrichidae</taxon>
        <taxon>Stylonychinae</taxon>
        <taxon>Stylonychia</taxon>
    </lineage>
</organism>
<comment type="catalytic activity">
    <reaction evidence="10">
        <text>ATP + H2O = ADP + phosphate + H(+)</text>
        <dbReference type="Rhea" id="RHEA:13065"/>
        <dbReference type="ChEBI" id="CHEBI:15377"/>
        <dbReference type="ChEBI" id="CHEBI:15378"/>
        <dbReference type="ChEBI" id="CHEBI:30616"/>
        <dbReference type="ChEBI" id="CHEBI:43474"/>
        <dbReference type="ChEBI" id="CHEBI:456216"/>
        <dbReference type="EC" id="5.6.2.4"/>
    </reaction>
</comment>
<dbReference type="Gene3D" id="3.40.50.300">
    <property type="entry name" value="P-loop containing nucleotide triphosphate hydrolases"/>
    <property type="match status" value="2"/>
</dbReference>
<comment type="similarity">
    <text evidence="1">Belongs to the helicase family. UvrD subfamily.</text>
</comment>
<feature type="coiled-coil region" evidence="12">
    <location>
        <begin position="15"/>
        <end position="42"/>
    </location>
</feature>
<name>A0A078A9V6_STYLE</name>
<dbReference type="PROSITE" id="PS51217">
    <property type="entry name" value="UVRD_HELICASE_CTER"/>
    <property type="match status" value="1"/>
</dbReference>
<dbReference type="PROSITE" id="PS51198">
    <property type="entry name" value="UVRD_HELICASE_ATP_BIND"/>
    <property type="match status" value="1"/>
</dbReference>
<protein>
    <recommendedName>
        <fullName evidence="9">DNA 3'-5' helicase</fullName>
        <ecNumber evidence="9">5.6.2.4</ecNumber>
    </recommendedName>
</protein>
<evidence type="ECO:0000256" key="10">
    <source>
        <dbReference type="ARBA" id="ARBA00048988"/>
    </source>
</evidence>
<evidence type="ECO:0000256" key="8">
    <source>
        <dbReference type="ARBA" id="ARBA00034617"/>
    </source>
</evidence>
<evidence type="ECO:0000256" key="6">
    <source>
        <dbReference type="ARBA" id="ARBA00023125"/>
    </source>
</evidence>
<dbReference type="Gene3D" id="1.10.10.160">
    <property type="match status" value="1"/>
</dbReference>
<dbReference type="InterPro" id="IPR013986">
    <property type="entry name" value="DExx_box_DNA_helicase_dom_sf"/>
</dbReference>
<keyword evidence="12" id="KW-0175">Coiled coil</keyword>
<dbReference type="Pfam" id="PF13361">
    <property type="entry name" value="UvrD_C"/>
    <property type="match status" value="1"/>
</dbReference>
<evidence type="ECO:0000256" key="11">
    <source>
        <dbReference type="PROSITE-ProRule" id="PRU00560"/>
    </source>
</evidence>
<dbReference type="GO" id="GO:0000725">
    <property type="term" value="P:recombinational repair"/>
    <property type="evidence" value="ECO:0007669"/>
    <property type="project" value="TreeGrafter"/>
</dbReference>
<dbReference type="CDD" id="cd17932">
    <property type="entry name" value="DEXQc_UvrD"/>
    <property type="match status" value="1"/>
</dbReference>
<gene>
    <name evidence="15" type="primary">Contig3048.g3257</name>
    <name evidence="15" type="ORF">STYLEM_7949</name>
</gene>
<dbReference type="Gene3D" id="3.30.160.800">
    <property type="match status" value="1"/>
</dbReference>
<evidence type="ECO:0000256" key="3">
    <source>
        <dbReference type="ARBA" id="ARBA00022801"/>
    </source>
</evidence>
<dbReference type="InterPro" id="IPR014017">
    <property type="entry name" value="DNA_helicase_UvrD-like_C"/>
</dbReference>
<dbReference type="PANTHER" id="PTHR11070">
    <property type="entry name" value="UVRD / RECB / PCRA DNA HELICASE FAMILY MEMBER"/>
    <property type="match status" value="1"/>
</dbReference>
<dbReference type="GO" id="GO:0043138">
    <property type="term" value="F:3'-5' DNA helicase activity"/>
    <property type="evidence" value="ECO:0007669"/>
    <property type="project" value="UniProtKB-EC"/>
</dbReference>
<dbReference type="PANTHER" id="PTHR11070:SF2">
    <property type="entry name" value="ATP-DEPENDENT DNA HELICASE SRS2"/>
    <property type="match status" value="1"/>
</dbReference>
<evidence type="ECO:0000256" key="9">
    <source>
        <dbReference type="ARBA" id="ARBA00034808"/>
    </source>
</evidence>
<proteinExistence type="inferred from homology"/>
<evidence type="ECO:0000256" key="12">
    <source>
        <dbReference type="SAM" id="Coils"/>
    </source>
</evidence>
<dbReference type="EC" id="5.6.2.4" evidence="9"/>
<keyword evidence="2 11" id="KW-0547">Nucleotide-binding</keyword>
<dbReference type="InterPro" id="IPR014016">
    <property type="entry name" value="UvrD-like_ATP-bd"/>
</dbReference>
<dbReference type="InterPro" id="IPR000212">
    <property type="entry name" value="DNA_helicase_UvrD/REP"/>
</dbReference>
<comment type="catalytic activity">
    <reaction evidence="8">
        <text>Couples ATP hydrolysis with the unwinding of duplex DNA by translocating in the 3'-5' direction.</text>
        <dbReference type="EC" id="5.6.2.4"/>
    </reaction>
</comment>
<dbReference type="SUPFAM" id="SSF52540">
    <property type="entry name" value="P-loop containing nucleoside triphosphate hydrolases"/>
    <property type="match status" value="1"/>
</dbReference>
<dbReference type="Proteomes" id="UP000039865">
    <property type="component" value="Unassembled WGS sequence"/>
</dbReference>
<keyword evidence="3 11" id="KW-0378">Hydrolase</keyword>
<dbReference type="Gene3D" id="1.10.486.10">
    <property type="entry name" value="PCRA, domain 4"/>
    <property type="match status" value="1"/>
</dbReference>
<feature type="domain" description="UvrD-like helicase ATP-binding" evidence="13">
    <location>
        <begin position="27"/>
        <end position="331"/>
    </location>
</feature>
<dbReference type="AlphaFoldDB" id="A0A078A9V6"/>
<dbReference type="GO" id="GO:0033202">
    <property type="term" value="C:DNA helicase complex"/>
    <property type="evidence" value="ECO:0007669"/>
    <property type="project" value="TreeGrafter"/>
</dbReference>
<dbReference type="OrthoDB" id="313343at2759"/>
<dbReference type="InParanoid" id="A0A078A9V6"/>
<evidence type="ECO:0000256" key="7">
    <source>
        <dbReference type="ARBA" id="ARBA00023235"/>
    </source>
</evidence>
<evidence type="ECO:0000256" key="1">
    <source>
        <dbReference type="ARBA" id="ARBA00009922"/>
    </source>
</evidence>
<evidence type="ECO:0000313" key="15">
    <source>
        <dbReference type="EMBL" id="CDW78964.1"/>
    </source>
</evidence>
<dbReference type="OMA" id="DYPDATT"/>
<keyword evidence="4 11" id="KW-0347">Helicase</keyword>
<accession>A0A078A9V6</accession>
<evidence type="ECO:0000259" key="13">
    <source>
        <dbReference type="PROSITE" id="PS51198"/>
    </source>
</evidence>
<evidence type="ECO:0000256" key="5">
    <source>
        <dbReference type="ARBA" id="ARBA00022840"/>
    </source>
</evidence>
<reference evidence="15 16" key="1">
    <citation type="submission" date="2014-06" db="EMBL/GenBank/DDBJ databases">
        <authorList>
            <person name="Swart Estienne"/>
        </authorList>
    </citation>
    <scope>NUCLEOTIDE SEQUENCE [LARGE SCALE GENOMIC DNA]</scope>
    <source>
        <strain evidence="15 16">130c</strain>
    </source>
</reference>
<keyword evidence="16" id="KW-1185">Reference proteome</keyword>
<keyword evidence="5 11" id="KW-0067">ATP-binding</keyword>
<dbReference type="Pfam" id="PF00580">
    <property type="entry name" value="UvrD-helicase"/>
    <property type="match status" value="1"/>
</dbReference>
<dbReference type="EMBL" id="CCKQ01007575">
    <property type="protein sequence ID" value="CDW78964.1"/>
    <property type="molecule type" value="Genomic_DNA"/>
</dbReference>
<evidence type="ECO:0000256" key="4">
    <source>
        <dbReference type="ARBA" id="ARBA00022806"/>
    </source>
</evidence>
<evidence type="ECO:0000259" key="14">
    <source>
        <dbReference type="PROSITE" id="PS51217"/>
    </source>
</evidence>
<dbReference type="GO" id="GO:0003677">
    <property type="term" value="F:DNA binding"/>
    <property type="evidence" value="ECO:0007669"/>
    <property type="project" value="UniProtKB-KW"/>
</dbReference>
<dbReference type="InterPro" id="IPR027417">
    <property type="entry name" value="P-loop_NTPase"/>
</dbReference>
<feature type="binding site" evidence="11">
    <location>
        <begin position="48"/>
        <end position="55"/>
    </location>
    <ligand>
        <name>ATP</name>
        <dbReference type="ChEBI" id="CHEBI:30616"/>
    </ligand>
</feature>
<evidence type="ECO:0000313" key="16">
    <source>
        <dbReference type="Proteomes" id="UP000039865"/>
    </source>
</evidence>
<dbReference type="GO" id="GO:0016787">
    <property type="term" value="F:hydrolase activity"/>
    <property type="evidence" value="ECO:0007669"/>
    <property type="project" value="UniProtKB-UniRule"/>
</dbReference>
<evidence type="ECO:0000256" key="2">
    <source>
        <dbReference type="ARBA" id="ARBA00022741"/>
    </source>
</evidence>
<feature type="domain" description="UvrD-like helicase C-terminal" evidence="14">
    <location>
        <begin position="332"/>
        <end position="664"/>
    </location>
</feature>
<dbReference type="GO" id="GO:0005829">
    <property type="term" value="C:cytosol"/>
    <property type="evidence" value="ECO:0007669"/>
    <property type="project" value="TreeGrafter"/>
</dbReference>
<dbReference type="GO" id="GO:0005524">
    <property type="term" value="F:ATP binding"/>
    <property type="evidence" value="ECO:0007669"/>
    <property type="project" value="UniProtKB-UniRule"/>
</dbReference>
<keyword evidence="7" id="KW-0413">Isomerase</keyword>